<name>A0A2R6A9Y6_9ARCH</name>
<dbReference type="Gene3D" id="3.20.20.70">
    <property type="entry name" value="Aldolase class I"/>
    <property type="match status" value="1"/>
</dbReference>
<dbReference type="InterPro" id="IPR013785">
    <property type="entry name" value="Aldolase_TIM"/>
</dbReference>
<dbReference type="InterPro" id="IPR002915">
    <property type="entry name" value="DeoC/FbaB/LacD_aldolase"/>
</dbReference>
<comment type="similarity">
    <text evidence="1">Belongs to the DeoC/FbaB aldolase family.</text>
</comment>
<reference evidence="2 3" key="1">
    <citation type="submission" date="2017-04" db="EMBL/GenBank/DDBJ databases">
        <title>Novel microbial lineages endemic to geothermal iron-oxide mats fill important gaps in the evolutionary history of Archaea.</title>
        <authorList>
            <person name="Jay Z.J."/>
            <person name="Beam J.P."/>
            <person name="Dlakic M."/>
            <person name="Rusch D.B."/>
            <person name="Kozubal M.A."/>
            <person name="Inskeep W.P."/>
        </authorList>
    </citation>
    <scope>NUCLEOTIDE SEQUENCE [LARGE SCALE GENOMIC DNA]</scope>
    <source>
        <strain evidence="2">OSP_D</strain>
    </source>
</reference>
<proteinExistence type="inferred from homology"/>
<dbReference type="PANTHER" id="PTHR47916">
    <property type="entry name" value="FRUCTOSE-BISPHOSPHATE ALDOLASE CLASS 1"/>
    <property type="match status" value="1"/>
</dbReference>
<dbReference type="PANTHER" id="PTHR47916:SF1">
    <property type="entry name" value="3-HYDROXY-5-PHOSPHONOOXYPENTANE-2,4-DIONE THIOLASE"/>
    <property type="match status" value="1"/>
</dbReference>
<evidence type="ECO:0008006" key="4">
    <source>
        <dbReference type="Google" id="ProtNLM"/>
    </source>
</evidence>
<accession>A0A2R6A9Y6</accession>
<gene>
    <name evidence="2" type="ORF">B9Q01_05780</name>
</gene>
<evidence type="ECO:0000256" key="1">
    <source>
        <dbReference type="ARBA" id="ARBA00008116"/>
    </source>
</evidence>
<comment type="caution">
    <text evidence="2">The sequence shown here is derived from an EMBL/GenBank/DDBJ whole genome shotgun (WGS) entry which is preliminary data.</text>
</comment>
<dbReference type="SUPFAM" id="SSF51569">
    <property type="entry name" value="Aldolase"/>
    <property type="match status" value="1"/>
</dbReference>
<evidence type="ECO:0000313" key="3">
    <source>
        <dbReference type="Proteomes" id="UP000240880"/>
    </source>
</evidence>
<dbReference type="InterPro" id="IPR041720">
    <property type="entry name" value="FbaB-like"/>
</dbReference>
<dbReference type="Proteomes" id="UP000240880">
    <property type="component" value="Unassembled WGS sequence"/>
</dbReference>
<evidence type="ECO:0000313" key="2">
    <source>
        <dbReference type="EMBL" id="PSN83137.1"/>
    </source>
</evidence>
<dbReference type="GO" id="GO:0004332">
    <property type="term" value="F:fructose-bisphosphate aldolase activity"/>
    <property type="evidence" value="ECO:0007669"/>
    <property type="project" value="InterPro"/>
</dbReference>
<dbReference type="SMART" id="SM01133">
    <property type="entry name" value="DeoC"/>
    <property type="match status" value="1"/>
</dbReference>
<organism evidence="2 3">
    <name type="scientific">Candidatus Marsarchaeota G1 archaeon OSP_D</name>
    <dbReference type="NCBI Taxonomy" id="1978155"/>
    <lineage>
        <taxon>Archaea</taxon>
        <taxon>Candidatus Marsarchaeota</taxon>
        <taxon>Candidatus Marsarchaeota group 1</taxon>
    </lineage>
</organism>
<dbReference type="AlphaFoldDB" id="A0A2R6A9Y6"/>
<dbReference type="Pfam" id="PF01791">
    <property type="entry name" value="DeoC"/>
    <property type="match status" value="1"/>
</dbReference>
<dbReference type="EMBL" id="NEXC01000035">
    <property type="protein sequence ID" value="PSN83137.1"/>
    <property type="molecule type" value="Genomic_DNA"/>
</dbReference>
<dbReference type="PIRSF" id="PIRSF038992">
    <property type="entry name" value="Aldolase_Ia"/>
    <property type="match status" value="1"/>
</dbReference>
<dbReference type="InterPro" id="IPR050456">
    <property type="entry name" value="DeoC/FbaB_aldolase"/>
</dbReference>
<protein>
    <recommendedName>
        <fullName evidence="4">Aldolase</fullName>
    </recommendedName>
</protein>
<sequence>MSGFERRLSRIFSDDGRTVIIAIDHGLFFGSIKGLIDFKTTVTQLLEGGADALQMSFAMTRFTKEPITKCGLIVRLDTTNLWRQKPKPQIALHNAVFNLKQAIKADADAVVVYLFIGGELERKSFSLVSDIINKAHDYDLPVIVEPMIEKGIGESIAEPTELINAARLAVEMGADILKVDYTGDQESFKELVKTSSVPVLLRGGPKRESQSLIDEMVKDAIKAGARGVVFGRNVWQTENVTERVKHLISLVHEKF</sequence>